<evidence type="ECO:0000256" key="2">
    <source>
        <dbReference type="ARBA" id="ARBA00022490"/>
    </source>
</evidence>
<evidence type="ECO:0000256" key="5">
    <source>
        <dbReference type="SAM" id="MobiDB-lite"/>
    </source>
</evidence>
<dbReference type="Pfam" id="PF19047">
    <property type="entry name" value="HOOK_N"/>
    <property type="match status" value="1"/>
</dbReference>
<evidence type="ECO:0000256" key="4">
    <source>
        <dbReference type="SAM" id="Coils"/>
    </source>
</evidence>
<dbReference type="OrthoDB" id="2129491at2759"/>
<accession>A0A6G1KEV7</accession>
<evidence type="ECO:0000313" key="8">
    <source>
        <dbReference type="Proteomes" id="UP000799428"/>
    </source>
</evidence>
<evidence type="ECO:0000256" key="1">
    <source>
        <dbReference type="ARBA" id="ARBA00004496"/>
    </source>
</evidence>
<dbReference type="GO" id="GO:0005737">
    <property type="term" value="C:cytoplasm"/>
    <property type="evidence" value="ECO:0007669"/>
    <property type="project" value="UniProtKB-SubCell"/>
</dbReference>
<organism evidence="7 8">
    <name type="scientific">Pleomassaria siparia CBS 279.74</name>
    <dbReference type="NCBI Taxonomy" id="1314801"/>
    <lineage>
        <taxon>Eukaryota</taxon>
        <taxon>Fungi</taxon>
        <taxon>Dikarya</taxon>
        <taxon>Ascomycota</taxon>
        <taxon>Pezizomycotina</taxon>
        <taxon>Dothideomycetes</taxon>
        <taxon>Pleosporomycetidae</taxon>
        <taxon>Pleosporales</taxon>
        <taxon>Pleomassariaceae</taxon>
        <taxon>Pleomassaria</taxon>
    </lineage>
</organism>
<dbReference type="GO" id="GO:0005815">
    <property type="term" value="C:microtubule organizing center"/>
    <property type="evidence" value="ECO:0007669"/>
    <property type="project" value="TreeGrafter"/>
</dbReference>
<feature type="coiled-coil region" evidence="4">
    <location>
        <begin position="209"/>
        <end position="387"/>
    </location>
</feature>
<dbReference type="GO" id="GO:0030705">
    <property type="term" value="P:cytoskeleton-dependent intracellular transport"/>
    <property type="evidence" value="ECO:0007669"/>
    <property type="project" value="InterPro"/>
</dbReference>
<gene>
    <name evidence="7" type="ORF">K504DRAFT_500940</name>
</gene>
<dbReference type="GO" id="GO:0031122">
    <property type="term" value="P:cytoplasmic microtubule organization"/>
    <property type="evidence" value="ECO:0007669"/>
    <property type="project" value="TreeGrafter"/>
</dbReference>
<comment type="subcellular location">
    <subcellularLocation>
        <location evidence="1">Cytoplasm</location>
    </subcellularLocation>
</comment>
<feature type="coiled-coil region" evidence="4">
    <location>
        <begin position="829"/>
        <end position="878"/>
    </location>
</feature>
<dbReference type="PANTHER" id="PTHR18947:SF28">
    <property type="entry name" value="GIRDIN, ISOFORM A"/>
    <property type="match status" value="1"/>
</dbReference>
<protein>
    <recommendedName>
        <fullName evidence="6">HOOK N-terminal domain-containing protein</fullName>
    </recommendedName>
</protein>
<dbReference type="AlphaFoldDB" id="A0A6G1KEV7"/>
<dbReference type="SUPFAM" id="SSF116907">
    <property type="entry name" value="Hook domain"/>
    <property type="match status" value="1"/>
</dbReference>
<dbReference type="GO" id="GO:0008017">
    <property type="term" value="F:microtubule binding"/>
    <property type="evidence" value="ECO:0007669"/>
    <property type="project" value="TreeGrafter"/>
</dbReference>
<dbReference type="InterPro" id="IPR043936">
    <property type="entry name" value="HOOK_N"/>
</dbReference>
<dbReference type="CDD" id="cd22211">
    <property type="entry name" value="HkD_SF"/>
    <property type="match status" value="1"/>
</dbReference>
<feature type="coiled-coil region" evidence="4">
    <location>
        <begin position="535"/>
        <end position="583"/>
    </location>
</feature>
<keyword evidence="3 4" id="KW-0175">Coiled coil</keyword>
<dbReference type="InterPro" id="IPR036872">
    <property type="entry name" value="CH_dom_sf"/>
</dbReference>
<reference evidence="7" key="1">
    <citation type="journal article" date="2020" name="Stud. Mycol.">
        <title>101 Dothideomycetes genomes: a test case for predicting lifestyles and emergence of pathogens.</title>
        <authorList>
            <person name="Haridas S."/>
            <person name="Albert R."/>
            <person name="Binder M."/>
            <person name="Bloem J."/>
            <person name="Labutti K."/>
            <person name="Salamov A."/>
            <person name="Andreopoulos B."/>
            <person name="Baker S."/>
            <person name="Barry K."/>
            <person name="Bills G."/>
            <person name="Bluhm B."/>
            <person name="Cannon C."/>
            <person name="Castanera R."/>
            <person name="Culley D."/>
            <person name="Daum C."/>
            <person name="Ezra D."/>
            <person name="Gonzalez J."/>
            <person name="Henrissat B."/>
            <person name="Kuo A."/>
            <person name="Liang C."/>
            <person name="Lipzen A."/>
            <person name="Lutzoni F."/>
            <person name="Magnuson J."/>
            <person name="Mondo S."/>
            <person name="Nolan M."/>
            <person name="Ohm R."/>
            <person name="Pangilinan J."/>
            <person name="Park H.-J."/>
            <person name="Ramirez L."/>
            <person name="Alfaro M."/>
            <person name="Sun H."/>
            <person name="Tritt A."/>
            <person name="Yoshinaga Y."/>
            <person name="Zwiers L.-H."/>
            <person name="Turgeon B."/>
            <person name="Goodwin S."/>
            <person name="Spatafora J."/>
            <person name="Crous P."/>
            <person name="Grigoriev I."/>
        </authorList>
    </citation>
    <scope>NUCLEOTIDE SEQUENCE</scope>
    <source>
        <strain evidence="7">CBS 279.74</strain>
    </source>
</reference>
<dbReference type="Gene3D" id="1.10.418.10">
    <property type="entry name" value="Calponin-like domain"/>
    <property type="match status" value="1"/>
</dbReference>
<dbReference type="Proteomes" id="UP000799428">
    <property type="component" value="Unassembled WGS sequence"/>
</dbReference>
<sequence length="920" mass="103957">MDDFKPELLKALLDWVNTFQLPGHVSAYNQLEDGQLLWQILADIDSDYFSESLPNFDETPRRTSDNWIERWQNLKHIERSVSTYIREECEQLPVLTKRMIPDLKTGARDGSMMLTAKLTMAVCLAALFSPKSHQRMIEVMGSIDRTQAETIAAGVQEIQLLDNRLASLGIDQELTPEPHLSGYRTPNRAVSGAGSLLERDSGLEQEAQLFEANKDRASLKTQLNKAQADLETSRGRIAQLEEELVEARLHLDVREARGESSHDVEALRNDLTRDRQYIDQLETDLANAKDILESQKRRLDRLNAEEGSKQELRDQLQLIRAERDELNQKAKANENLKKKIHSLTQETKNLETLRQDYQQARERLQELESIEERCQALEKVNKENSQTLVNCEQSIFEEKGKRSRVEHENLLLMKQLEQTRELQYKADDARRELEDRIRELESSSQAGLGDSLEDELDQEENADNVDELQPPPPPSAKSLMEGRVGADSIALQQKVDVLNARLRSLELETLKQMQENLGLRSDVMNIKDEESQRPFLEQNQKLQTTEAELQELHRRLREKDLQMAELRNELNKKADVEEIARAESLQAEHDRLLALQQKTNSRLRELELSNDERLGLLSTALLDLNNLSPALLEIKRAETLKRVREQVHRIATAPSEAQSRIADTTASEIAETVLASQTALDIAKKVSHQHAPRNLTVSFDSLGSTLRPRSRLSASIYVPTMPSSVVFAASESSSYTKGKSSPEAPASSRSTGRTGWGAVSKMFGKKKRDSGVVTETMFTQSTFCVASPALGMIRAPLALHLSFSLSSPFSLFLSLLHLWSIPLAYQHLKQDLQAQMASTDALRSQLEKAKSESGEKGSIELQAEVENLRRENKLITSAWYDMTTRLQSNTVVLQRKSEAPKSWLGKQRAVVGGGGTSTRR</sequence>
<keyword evidence="2" id="KW-0963">Cytoplasm</keyword>
<feature type="compositionally biased region" description="Acidic residues" evidence="5">
    <location>
        <begin position="451"/>
        <end position="466"/>
    </location>
</feature>
<keyword evidence="8" id="KW-1185">Reference proteome</keyword>
<proteinExistence type="predicted"/>
<feature type="region of interest" description="Disordered" evidence="5">
    <location>
        <begin position="438"/>
        <end position="480"/>
    </location>
</feature>
<dbReference type="EMBL" id="MU005768">
    <property type="protein sequence ID" value="KAF2711002.1"/>
    <property type="molecule type" value="Genomic_DNA"/>
</dbReference>
<name>A0A6G1KEV7_9PLEO</name>
<dbReference type="PANTHER" id="PTHR18947">
    <property type="entry name" value="HOOK PROTEINS"/>
    <property type="match status" value="1"/>
</dbReference>
<evidence type="ECO:0000256" key="3">
    <source>
        <dbReference type="ARBA" id="ARBA00023054"/>
    </source>
</evidence>
<feature type="region of interest" description="Disordered" evidence="5">
    <location>
        <begin position="734"/>
        <end position="754"/>
    </location>
</feature>
<feature type="domain" description="HOOK N-terminal" evidence="6">
    <location>
        <begin position="7"/>
        <end position="127"/>
    </location>
</feature>
<dbReference type="GO" id="GO:0051959">
    <property type="term" value="F:dynein light intermediate chain binding"/>
    <property type="evidence" value="ECO:0007669"/>
    <property type="project" value="TreeGrafter"/>
</dbReference>
<evidence type="ECO:0000313" key="7">
    <source>
        <dbReference type="EMBL" id="KAF2711002.1"/>
    </source>
</evidence>
<evidence type="ECO:0000259" key="6">
    <source>
        <dbReference type="Pfam" id="PF19047"/>
    </source>
</evidence>